<evidence type="ECO:0000256" key="1">
    <source>
        <dbReference type="SAM" id="MobiDB-lite"/>
    </source>
</evidence>
<evidence type="ECO:0000313" key="3">
    <source>
        <dbReference type="WBParaSite" id="nRc.2.0.1.t03350-RA"/>
    </source>
</evidence>
<organism evidence="2 3">
    <name type="scientific">Romanomermis culicivorax</name>
    <name type="common">Nematode worm</name>
    <dbReference type="NCBI Taxonomy" id="13658"/>
    <lineage>
        <taxon>Eukaryota</taxon>
        <taxon>Metazoa</taxon>
        <taxon>Ecdysozoa</taxon>
        <taxon>Nematoda</taxon>
        <taxon>Enoplea</taxon>
        <taxon>Dorylaimia</taxon>
        <taxon>Mermithida</taxon>
        <taxon>Mermithoidea</taxon>
        <taxon>Mermithidae</taxon>
        <taxon>Romanomermis</taxon>
    </lineage>
</organism>
<keyword evidence="2" id="KW-1185">Reference proteome</keyword>
<dbReference type="WBParaSite" id="nRc.2.0.1.t03350-RA">
    <property type="protein sequence ID" value="nRc.2.0.1.t03350-RA"/>
    <property type="gene ID" value="nRc.2.0.1.g03350"/>
</dbReference>
<dbReference type="AlphaFoldDB" id="A0A915HPF9"/>
<proteinExistence type="predicted"/>
<feature type="region of interest" description="Disordered" evidence="1">
    <location>
        <begin position="73"/>
        <end position="93"/>
    </location>
</feature>
<sequence length="93" mass="10911">MDLVWPMNRTGCLLSLRLLILSNWKRNNLLLLNRAGYIQEKKLKNAVFLLKKLNKPKLHKKLCELIFLREKPPTSRRPDAARTSVTKTPLFNE</sequence>
<feature type="compositionally biased region" description="Polar residues" evidence="1">
    <location>
        <begin position="83"/>
        <end position="93"/>
    </location>
</feature>
<evidence type="ECO:0000313" key="2">
    <source>
        <dbReference type="Proteomes" id="UP000887565"/>
    </source>
</evidence>
<dbReference type="Proteomes" id="UP000887565">
    <property type="component" value="Unplaced"/>
</dbReference>
<name>A0A915HPF9_ROMCU</name>
<accession>A0A915HPF9</accession>
<protein>
    <submittedName>
        <fullName evidence="3">Uncharacterized protein</fullName>
    </submittedName>
</protein>
<reference evidence="3" key="1">
    <citation type="submission" date="2022-11" db="UniProtKB">
        <authorList>
            <consortium name="WormBaseParasite"/>
        </authorList>
    </citation>
    <scope>IDENTIFICATION</scope>
</reference>